<name>A0A9D6V5D9_9BACT</name>
<protein>
    <recommendedName>
        <fullName evidence="3">Condensation domain-containing protein</fullName>
    </recommendedName>
</protein>
<evidence type="ECO:0008006" key="3">
    <source>
        <dbReference type="Google" id="ProtNLM"/>
    </source>
</evidence>
<evidence type="ECO:0000313" key="1">
    <source>
        <dbReference type="EMBL" id="MBI5252188.1"/>
    </source>
</evidence>
<dbReference type="SUPFAM" id="SSF52777">
    <property type="entry name" value="CoA-dependent acyltransferases"/>
    <property type="match status" value="1"/>
</dbReference>
<dbReference type="InterPro" id="IPR023213">
    <property type="entry name" value="CAT-like_dom_sf"/>
</dbReference>
<evidence type="ECO:0000313" key="2">
    <source>
        <dbReference type="Proteomes" id="UP000807825"/>
    </source>
</evidence>
<organism evidence="1 2">
    <name type="scientific">Desulfomonile tiedjei</name>
    <dbReference type="NCBI Taxonomy" id="2358"/>
    <lineage>
        <taxon>Bacteria</taxon>
        <taxon>Pseudomonadati</taxon>
        <taxon>Thermodesulfobacteriota</taxon>
        <taxon>Desulfomonilia</taxon>
        <taxon>Desulfomonilales</taxon>
        <taxon>Desulfomonilaceae</taxon>
        <taxon>Desulfomonile</taxon>
    </lineage>
</organism>
<dbReference type="Gene3D" id="3.30.559.10">
    <property type="entry name" value="Chloramphenicol acetyltransferase-like domain"/>
    <property type="match status" value="1"/>
</dbReference>
<sequence>MNENPESLNALSEMIALSSYGNTKNLIITAVDLGGPIDPAAMILATKRTGTTYPQFASTLKEIRQSAKHRLVWERHPDLEVPTIVTELKSSDAGGLLENFLLHLSPRLDRNWNLFEEVPAEVHLVRVSENHYILAPVIHHAVADGGTASEFGRELLANYHEIITGERPHWACEPHPLSSTKKRMVEAKKASLRDYIQEAREAVTHAMEKPILLKGEGTPGDTRQFHVKRLLSEEDSLRIIGGSFKRGISPVDLFAACTNLAIDGWNGARDVPPGLLTTSVSVNMRGRFRGFEGGNTSGLIFFRSAPEDRRDLRTYARSIAVRRIRHFRNQMDLTFFQNVSRMTGVLNLFPFKARQRAVHFLMNTHQFSAAVTFLGVIWPVFKNGKLSMESSPTEMGGISIDEVHGIGYKLLSNTRILLIAYIFRNRLNLMLAASASLFTREEAESFTDLILANLMQNALEAEAGEGQTRPAVGNGMA</sequence>
<gene>
    <name evidence="1" type="ORF">HY912_22060</name>
</gene>
<dbReference type="Gene3D" id="3.30.559.30">
    <property type="entry name" value="Nonribosomal peptide synthetase, condensation domain"/>
    <property type="match status" value="1"/>
</dbReference>
<accession>A0A9D6V5D9</accession>
<proteinExistence type="predicted"/>
<reference evidence="1" key="1">
    <citation type="submission" date="2020-07" db="EMBL/GenBank/DDBJ databases">
        <title>Huge and variable diversity of episymbiotic CPR bacteria and DPANN archaea in groundwater ecosystems.</title>
        <authorList>
            <person name="He C.Y."/>
            <person name="Keren R."/>
            <person name="Whittaker M."/>
            <person name="Farag I.F."/>
            <person name="Doudna J."/>
            <person name="Cate J.H.D."/>
            <person name="Banfield J.F."/>
        </authorList>
    </citation>
    <scope>NUCLEOTIDE SEQUENCE</scope>
    <source>
        <strain evidence="1">NC_groundwater_1664_Pr3_B-0.1um_52_9</strain>
    </source>
</reference>
<dbReference type="EMBL" id="JACRDE010000577">
    <property type="protein sequence ID" value="MBI5252188.1"/>
    <property type="molecule type" value="Genomic_DNA"/>
</dbReference>
<dbReference type="Proteomes" id="UP000807825">
    <property type="component" value="Unassembled WGS sequence"/>
</dbReference>
<dbReference type="AlphaFoldDB" id="A0A9D6V5D9"/>
<comment type="caution">
    <text evidence="1">The sequence shown here is derived from an EMBL/GenBank/DDBJ whole genome shotgun (WGS) entry which is preliminary data.</text>
</comment>